<dbReference type="EMBL" id="PGVA01000028">
    <property type="protein sequence ID" value="PLR82061.1"/>
    <property type="molecule type" value="Genomic_DNA"/>
</dbReference>
<dbReference type="RefSeq" id="WP_101577777.1">
    <property type="nucleotide sequence ID" value="NZ_PGVA01000028.1"/>
</dbReference>
<accession>A0A2N5GKM4</accession>
<comment type="caution">
    <text evidence="1">The sequence shown here is derived from an EMBL/GenBank/DDBJ whole genome shotgun (WGS) entry which is preliminary data.</text>
</comment>
<organism evidence="1 3">
    <name type="scientific">Bacillus canaveralius</name>
    <dbReference type="NCBI Taxonomy" id="1403243"/>
    <lineage>
        <taxon>Bacteria</taxon>
        <taxon>Bacillati</taxon>
        <taxon>Bacillota</taxon>
        <taxon>Bacilli</taxon>
        <taxon>Bacillales</taxon>
        <taxon>Bacillaceae</taxon>
        <taxon>Bacillus</taxon>
    </lineage>
</organism>
<gene>
    <name evidence="1" type="ORF">CU635_12890</name>
    <name evidence="2" type="ORF">CVD25_09450</name>
</gene>
<dbReference type="OrthoDB" id="2706316at2"/>
<dbReference type="Proteomes" id="UP000235114">
    <property type="component" value="Unassembled WGS sequence"/>
</dbReference>
<dbReference type="Proteomes" id="UP000234951">
    <property type="component" value="Unassembled WGS sequence"/>
</dbReference>
<evidence type="ECO:0000313" key="3">
    <source>
        <dbReference type="Proteomes" id="UP000234951"/>
    </source>
</evidence>
<evidence type="ECO:0000313" key="1">
    <source>
        <dbReference type="EMBL" id="PLR82061.1"/>
    </source>
</evidence>
<reference evidence="2 4" key="2">
    <citation type="submission" date="2017-12" db="EMBL/GenBank/DDBJ databases">
        <title>Comparative Functional Genomics of Dry Heat Resistant strains isolated from the Viking Spacecraft.</title>
        <authorList>
            <person name="Seuylemezian A."/>
            <person name="Cooper K."/>
            <person name="Vaishampayan P."/>
        </authorList>
    </citation>
    <scope>NUCLEOTIDE SEQUENCE [LARGE SCALE GENOMIC DNA]</scope>
    <source>
        <strain evidence="2 4">ATCC 29669</strain>
    </source>
</reference>
<reference evidence="1 3" key="1">
    <citation type="submission" date="2017-11" db="EMBL/GenBank/DDBJ databases">
        <title>Comparitive Functional Genomics of Dry Heat Resistant strains isolated from the Viking Spacecraft.</title>
        <authorList>
            <person name="Seuylemezian A."/>
            <person name="Cooper K."/>
            <person name="Vaishampayan P."/>
        </authorList>
    </citation>
    <scope>NUCLEOTIDE SEQUENCE [LARGE SCALE GENOMIC DNA]</scope>
    <source>
        <strain evidence="1 3">M4.6</strain>
    </source>
</reference>
<protein>
    <submittedName>
        <fullName evidence="1">Uncharacterized protein</fullName>
    </submittedName>
</protein>
<evidence type="ECO:0000313" key="4">
    <source>
        <dbReference type="Proteomes" id="UP000235114"/>
    </source>
</evidence>
<keyword evidence="4" id="KW-1185">Reference proteome</keyword>
<dbReference type="EMBL" id="PGVD01000025">
    <property type="protein sequence ID" value="PLR98033.1"/>
    <property type="molecule type" value="Genomic_DNA"/>
</dbReference>
<name>A0A2N5GKM4_9BACI</name>
<evidence type="ECO:0000313" key="2">
    <source>
        <dbReference type="EMBL" id="PLR98033.1"/>
    </source>
</evidence>
<dbReference type="AlphaFoldDB" id="A0A2N5GKM4"/>
<proteinExistence type="predicted"/>
<sequence>MGYILPITNYQYAQYAEREIGVHYDPFILTPVERINKLGKAYQTHENSAVTQRQMGDTRFTPVPKVKRNEEFIDKTYAELSGKGRNFNKIV</sequence>